<comment type="caution">
    <text evidence="2">The sequence shown here is derived from an EMBL/GenBank/DDBJ whole genome shotgun (WGS) entry which is preliminary data.</text>
</comment>
<dbReference type="SMART" id="SM00382">
    <property type="entry name" value="AAA"/>
    <property type="match status" value="1"/>
</dbReference>
<dbReference type="CDD" id="cd00009">
    <property type="entry name" value="AAA"/>
    <property type="match status" value="1"/>
</dbReference>
<evidence type="ECO:0000259" key="1">
    <source>
        <dbReference type="SMART" id="SM00382"/>
    </source>
</evidence>
<dbReference type="PANTHER" id="PTHR47691">
    <property type="entry name" value="REGULATOR-RELATED"/>
    <property type="match status" value="1"/>
</dbReference>
<dbReference type="PRINTS" id="PR00364">
    <property type="entry name" value="DISEASERSIST"/>
</dbReference>
<dbReference type="EMBL" id="SMKI01000189">
    <property type="protein sequence ID" value="TDC73674.1"/>
    <property type="molecule type" value="Genomic_DNA"/>
</dbReference>
<dbReference type="AlphaFoldDB" id="A0A4R4TDM3"/>
<dbReference type="SUPFAM" id="SSF48452">
    <property type="entry name" value="TPR-like"/>
    <property type="match status" value="1"/>
</dbReference>
<gene>
    <name evidence="2" type="ORF">E1283_18495</name>
</gene>
<dbReference type="SUPFAM" id="SSF52540">
    <property type="entry name" value="P-loop containing nucleoside triphosphate hydrolases"/>
    <property type="match status" value="1"/>
</dbReference>
<sequence>MPDTGRWKSLECVIVRQRVQGTVDGRGGCVRVELPPEPLNFVNRDEEQERAVRAVMEWRSRSRPPIIVLRAPTGLGKTELANRIARTLSGRFPITDVLSVDFEDFRVGDSVDPGDVLSRLLKSLGVEPDKVEVQFAARCAQYWRRTSGAKLILLLDNVRHASDVVPLLPASGGSVVIVTSHGPLHEFEAGAVEDVALPPLDERAATELLELIVRDNRLAADPEAARAVVQLCDGLPAALHVAGQLVRAHQLRPLSRLLADLRAELDEKGVSGVEHVWDTAYAGLSHPAALLYRLLPHHPGGTFTLYSATALSGLGPEVCQDALDELHRAGLLDLRLLSLTAGGQMRLLGPLRAHALRRSRREVADSEVAEAQVRLLRWFVRQAQLADRFAAGRRLTVVDVLHPVSSVPDVPLEDPKATEDKRVRAVRAERAAHWLYEERHVVFACSRLAHARGMDTEVVALSEPVWTHALDHPHQSEVLEVLRRAVDSAVRHGGNAGWLVRTRCQLARALWESGALSEAEVQIDRAMSAAQLLGGSERDRKLAASAVEHRGMLKGARGEWSSALEDFTGSRELHRAIPNPYGILLQTYRMGEANAKVGDLETACRLLSEAHAGFVAKERERLIGRSAFALAGVLHQLGRTDEARALYVESLGQADRRRAGFDLARVHDALGDLDTAEGRLMEAEAHRTTARTLRRRNGLG</sequence>
<dbReference type="InterPro" id="IPR003593">
    <property type="entry name" value="AAA+_ATPase"/>
</dbReference>
<dbReference type="GO" id="GO:0043531">
    <property type="term" value="F:ADP binding"/>
    <property type="evidence" value="ECO:0007669"/>
    <property type="project" value="InterPro"/>
</dbReference>
<proteinExistence type="predicted"/>
<evidence type="ECO:0000313" key="2">
    <source>
        <dbReference type="EMBL" id="TDC73674.1"/>
    </source>
</evidence>
<protein>
    <submittedName>
        <fullName evidence="2">Tetratricopeptide repeat protein</fullName>
    </submittedName>
</protein>
<organism evidence="2 3">
    <name type="scientific">Streptomyces hainanensis</name>
    <dbReference type="NCBI Taxonomy" id="402648"/>
    <lineage>
        <taxon>Bacteria</taxon>
        <taxon>Bacillati</taxon>
        <taxon>Actinomycetota</taxon>
        <taxon>Actinomycetes</taxon>
        <taxon>Kitasatosporales</taxon>
        <taxon>Streptomycetaceae</taxon>
        <taxon>Streptomyces</taxon>
    </lineage>
</organism>
<accession>A0A4R4TDM3</accession>
<evidence type="ECO:0000313" key="3">
    <source>
        <dbReference type="Proteomes" id="UP000295345"/>
    </source>
</evidence>
<dbReference type="OrthoDB" id="3861774at2"/>
<dbReference type="Proteomes" id="UP000295345">
    <property type="component" value="Unassembled WGS sequence"/>
</dbReference>
<dbReference type="Gene3D" id="3.40.50.300">
    <property type="entry name" value="P-loop containing nucleotide triphosphate hydrolases"/>
    <property type="match status" value="1"/>
</dbReference>
<dbReference type="InterPro" id="IPR027417">
    <property type="entry name" value="P-loop_NTPase"/>
</dbReference>
<dbReference type="InterPro" id="IPR011990">
    <property type="entry name" value="TPR-like_helical_dom_sf"/>
</dbReference>
<name>A0A4R4TDM3_9ACTN</name>
<feature type="domain" description="AAA+ ATPase" evidence="1">
    <location>
        <begin position="63"/>
        <end position="210"/>
    </location>
</feature>
<dbReference type="PANTHER" id="PTHR47691:SF3">
    <property type="entry name" value="HTH-TYPE TRANSCRIPTIONAL REGULATOR RV0890C-RELATED"/>
    <property type="match status" value="1"/>
</dbReference>
<reference evidence="2 3" key="1">
    <citation type="submission" date="2019-03" db="EMBL/GenBank/DDBJ databases">
        <title>Draft genome sequences of novel Actinobacteria.</title>
        <authorList>
            <person name="Sahin N."/>
            <person name="Ay H."/>
            <person name="Saygin H."/>
        </authorList>
    </citation>
    <scope>NUCLEOTIDE SEQUENCE [LARGE SCALE GENOMIC DNA]</scope>
    <source>
        <strain evidence="2 3">DSM 41900</strain>
    </source>
</reference>
<keyword evidence="3" id="KW-1185">Reference proteome</keyword>
<dbReference type="Gene3D" id="1.25.40.10">
    <property type="entry name" value="Tetratricopeptide repeat domain"/>
    <property type="match status" value="1"/>
</dbReference>